<dbReference type="AlphaFoldDB" id="A0A838A6W9"/>
<evidence type="ECO:0000256" key="1">
    <source>
        <dbReference type="ARBA" id="ARBA00000085"/>
    </source>
</evidence>
<dbReference type="PANTHER" id="PTHR24421">
    <property type="entry name" value="NITRATE/NITRITE SENSOR PROTEIN NARX-RELATED"/>
    <property type="match status" value="1"/>
</dbReference>
<keyword evidence="15" id="KW-1185">Reference proteome</keyword>
<evidence type="ECO:0000256" key="5">
    <source>
        <dbReference type="ARBA" id="ARBA00022741"/>
    </source>
</evidence>
<keyword evidence="8" id="KW-0902">Two-component regulatory system</keyword>
<dbReference type="InterPro" id="IPR050482">
    <property type="entry name" value="Sensor_HK_TwoCompSys"/>
</dbReference>
<evidence type="ECO:0000256" key="8">
    <source>
        <dbReference type="ARBA" id="ARBA00023012"/>
    </source>
</evidence>
<feature type="domain" description="DUF7134" evidence="13">
    <location>
        <begin position="4"/>
        <end position="141"/>
    </location>
</feature>
<dbReference type="GO" id="GO:0000155">
    <property type="term" value="F:phosphorelay sensor kinase activity"/>
    <property type="evidence" value="ECO:0007669"/>
    <property type="project" value="InterPro"/>
</dbReference>
<keyword evidence="10" id="KW-0812">Transmembrane</keyword>
<feature type="compositionally biased region" description="Polar residues" evidence="9">
    <location>
        <begin position="388"/>
        <end position="398"/>
    </location>
</feature>
<dbReference type="Pfam" id="PF07730">
    <property type="entry name" value="HisKA_3"/>
    <property type="match status" value="1"/>
</dbReference>
<dbReference type="SUPFAM" id="SSF55874">
    <property type="entry name" value="ATPase domain of HSP90 chaperone/DNA topoisomerase II/histidine kinase"/>
    <property type="match status" value="1"/>
</dbReference>
<evidence type="ECO:0000256" key="3">
    <source>
        <dbReference type="ARBA" id="ARBA00022553"/>
    </source>
</evidence>
<dbReference type="Gene3D" id="1.20.5.1930">
    <property type="match status" value="1"/>
</dbReference>
<dbReference type="InterPro" id="IPR003594">
    <property type="entry name" value="HATPase_dom"/>
</dbReference>
<dbReference type="EC" id="2.7.13.3" evidence="2"/>
<dbReference type="InterPro" id="IPR036890">
    <property type="entry name" value="HATPase_C_sf"/>
</dbReference>
<organism evidence="14 15">
    <name type="scientific">Haloechinothrix aidingensis</name>
    <dbReference type="NCBI Taxonomy" id="2752311"/>
    <lineage>
        <taxon>Bacteria</taxon>
        <taxon>Bacillati</taxon>
        <taxon>Actinomycetota</taxon>
        <taxon>Actinomycetes</taxon>
        <taxon>Pseudonocardiales</taxon>
        <taxon>Pseudonocardiaceae</taxon>
        <taxon>Haloechinothrix</taxon>
    </lineage>
</organism>
<evidence type="ECO:0000259" key="12">
    <source>
        <dbReference type="Pfam" id="PF07730"/>
    </source>
</evidence>
<evidence type="ECO:0000313" key="14">
    <source>
        <dbReference type="EMBL" id="MBA0123969.1"/>
    </source>
</evidence>
<dbReference type="GO" id="GO:0016020">
    <property type="term" value="C:membrane"/>
    <property type="evidence" value="ECO:0007669"/>
    <property type="project" value="InterPro"/>
</dbReference>
<feature type="transmembrane region" description="Helical" evidence="10">
    <location>
        <begin position="92"/>
        <end position="109"/>
    </location>
</feature>
<sequence>MAGDSAVALLIAVLDIGIYLNNPERATWYVTLPVVLATVLPIVFRRRYPVAVAYVVLVTGAVHAALELPLAAFVTSGIAVYTLVVYVGRRHAAFYTAVLSAATVVQILVQVERDRWMLSIGFSIGVYVFSWLLGEFLGARRAYQAELEARLELLESEREHLARLAVADERGRIARELHDIVAHSVSVIVVHADGARCTIDSDPAAACRAMDTISETGRSALTELRRLVDVLRNPDSETEPLQPQLGVDALTDLVDRVRASGLDVRVERADDLDDLDAGLALGVHRVVQEALTNVLKHARTSARTYVSVERDTAAVHVTVTDDGAGKANPVGAAQPAPAGGNGIIGMRERVHVFGGTLSVGPRLGGGWCVHATFPTARAGTGTGGPQPDSSTPTGKVRS</sequence>
<dbReference type="Proteomes" id="UP000582974">
    <property type="component" value="Unassembled WGS sequence"/>
</dbReference>
<feature type="transmembrane region" description="Helical" evidence="10">
    <location>
        <begin position="26"/>
        <end position="44"/>
    </location>
</feature>
<evidence type="ECO:0000256" key="6">
    <source>
        <dbReference type="ARBA" id="ARBA00022777"/>
    </source>
</evidence>
<evidence type="ECO:0000313" key="15">
    <source>
        <dbReference type="Proteomes" id="UP000582974"/>
    </source>
</evidence>
<dbReference type="PANTHER" id="PTHR24421:SF10">
    <property type="entry name" value="NITRATE_NITRITE SENSOR PROTEIN NARQ"/>
    <property type="match status" value="1"/>
</dbReference>
<keyword evidence="6" id="KW-0418">Kinase</keyword>
<keyword evidence="10" id="KW-1133">Transmembrane helix</keyword>
<comment type="caution">
    <text evidence="14">The sequence shown here is derived from an EMBL/GenBank/DDBJ whole genome shotgun (WGS) entry which is preliminary data.</text>
</comment>
<dbReference type="GO" id="GO:0005524">
    <property type="term" value="F:ATP binding"/>
    <property type="evidence" value="ECO:0007669"/>
    <property type="project" value="UniProtKB-KW"/>
</dbReference>
<feature type="transmembrane region" description="Helical" evidence="10">
    <location>
        <begin position="116"/>
        <end position="134"/>
    </location>
</feature>
<dbReference type="InterPro" id="IPR055558">
    <property type="entry name" value="DUF7134"/>
</dbReference>
<keyword evidence="3" id="KW-0597">Phosphoprotein</keyword>
<reference evidence="14 15" key="1">
    <citation type="submission" date="2020-07" db="EMBL/GenBank/DDBJ databases">
        <title>Genome of Haloechinothrix sp.</title>
        <authorList>
            <person name="Tang S.-K."/>
            <person name="Yang L."/>
            <person name="Zhu W.-Y."/>
        </authorList>
    </citation>
    <scope>NUCLEOTIDE SEQUENCE [LARGE SCALE GENOMIC DNA]</scope>
    <source>
        <strain evidence="14 15">YIM 98757</strain>
    </source>
</reference>
<keyword evidence="10" id="KW-0472">Membrane</keyword>
<keyword evidence="5" id="KW-0547">Nucleotide-binding</keyword>
<dbReference type="Gene3D" id="3.30.565.10">
    <property type="entry name" value="Histidine kinase-like ATPase, C-terminal domain"/>
    <property type="match status" value="1"/>
</dbReference>
<feature type="region of interest" description="Disordered" evidence="9">
    <location>
        <begin position="376"/>
        <end position="398"/>
    </location>
</feature>
<evidence type="ECO:0000256" key="7">
    <source>
        <dbReference type="ARBA" id="ARBA00022840"/>
    </source>
</evidence>
<dbReference type="EMBL" id="JACCKD010000001">
    <property type="protein sequence ID" value="MBA0123969.1"/>
    <property type="molecule type" value="Genomic_DNA"/>
</dbReference>
<evidence type="ECO:0000256" key="4">
    <source>
        <dbReference type="ARBA" id="ARBA00022679"/>
    </source>
</evidence>
<evidence type="ECO:0000256" key="10">
    <source>
        <dbReference type="SAM" id="Phobius"/>
    </source>
</evidence>
<dbReference type="Pfam" id="PF23539">
    <property type="entry name" value="DUF7134"/>
    <property type="match status" value="1"/>
</dbReference>
<feature type="domain" description="Signal transduction histidine kinase subgroup 3 dimerisation and phosphoacceptor" evidence="12">
    <location>
        <begin position="169"/>
        <end position="235"/>
    </location>
</feature>
<protein>
    <recommendedName>
        <fullName evidence="2">histidine kinase</fullName>
        <ecNumber evidence="2">2.7.13.3</ecNumber>
    </recommendedName>
</protein>
<evidence type="ECO:0000256" key="2">
    <source>
        <dbReference type="ARBA" id="ARBA00012438"/>
    </source>
</evidence>
<dbReference type="InterPro" id="IPR011712">
    <property type="entry name" value="Sig_transdc_His_kin_sub3_dim/P"/>
</dbReference>
<accession>A0A838A6W9</accession>
<keyword evidence="4" id="KW-0808">Transferase</keyword>
<dbReference type="GO" id="GO:0046983">
    <property type="term" value="F:protein dimerization activity"/>
    <property type="evidence" value="ECO:0007669"/>
    <property type="project" value="InterPro"/>
</dbReference>
<keyword evidence="7 14" id="KW-0067">ATP-binding</keyword>
<gene>
    <name evidence="14" type="ORF">H0B56_00240</name>
</gene>
<feature type="transmembrane region" description="Helical" evidence="10">
    <location>
        <begin position="51"/>
        <end position="80"/>
    </location>
</feature>
<comment type="catalytic activity">
    <reaction evidence="1">
        <text>ATP + protein L-histidine = ADP + protein N-phospho-L-histidine.</text>
        <dbReference type="EC" id="2.7.13.3"/>
    </reaction>
</comment>
<proteinExistence type="predicted"/>
<dbReference type="CDD" id="cd16917">
    <property type="entry name" value="HATPase_UhpB-NarQ-NarX-like"/>
    <property type="match status" value="1"/>
</dbReference>
<evidence type="ECO:0000259" key="13">
    <source>
        <dbReference type="Pfam" id="PF23539"/>
    </source>
</evidence>
<evidence type="ECO:0000259" key="11">
    <source>
        <dbReference type="Pfam" id="PF02518"/>
    </source>
</evidence>
<evidence type="ECO:0000256" key="9">
    <source>
        <dbReference type="SAM" id="MobiDB-lite"/>
    </source>
</evidence>
<dbReference type="Pfam" id="PF02518">
    <property type="entry name" value="HATPase_c"/>
    <property type="match status" value="1"/>
</dbReference>
<feature type="domain" description="Histidine kinase/HSP90-like ATPase" evidence="11">
    <location>
        <begin position="281"/>
        <end position="376"/>
    </location>
</feature>
<name>A0A838A6W9_9PSEU</name>